<evidence type="ECO:0000259" key="3">
    <source>
        <dbReference type="Pfam" id="PF13778"/>
    </source>
</evidence>
<gene>
    <name evidence="4" type="ORF">MHPYR_30118</name>
</gene>
<dbReference type="InterPro" id="IPR025232">
    <property type="entry name" value="DUF4174"/>
</dbReference>
<dbReference type="Pfam" id="PF13778">
    <property type="entry name" value="DUF4174"/>
    <property type="match status" value="1"/>
</dbReference>
<proteinExistence type="predicted"/>
<accession>A0A1Y5PJ09</accession>
<evidence type="ECO:0000313" key="4">
    <source>
        <dbReference type="EMBL" id="SBS76121.1"/>
    </source>
</evidence>
<organism evidence="4">
    <name type="scientific">uncultured Mycobacterium sp</name>
    <dbReference type="NCBI Taxonomy" id="171292"/>
    <lineage>
        <taxon>Bacteria</taxon>
        <taxon>Bacillati</taxon>
        <taxon>Actinomycetota</taxon>
        <taxon>Actinomycetes</taxon>
        <taxon>Mycobacteriales</taxon>
        <taxon>Mycobacteriaceae</taxon>
        <taxon>Mycobacterium</taxon>
        <taxon>environmental samples</taxon>
    </lineage>
</organism>
<dbReference type="EMBL" id="FLQS01000023">
    <property type="protein sequence ID" value="SBS76121.1"/>
    <property type="molecule type" value="Genomic_DNA"/>
</dbReference>
<name>A0A1Y5PJ09_9MYCO</name>
<evidence type="ECO:0000256" key="2">
    <source>
        <dbReference type="SAM" id="SignalP"/>
    </source>
</evidence>
<feature type="domain" description="DUF4174" evidence="3">
    <location>
        <begin position="33"/>
        <end position="148"/>
    </location>
</feature>
<reference evidence="4" key="1">
    <citation type="submission" date="2016-03" db="EMBL/GenBank/DDBJ databases">
        <authorList>
            <person name="Ploux O."/>
        </authorList>
    </citation>
    <scope>NUCLEOTIDE SEQUENCE</scope>
    <source>
        <strain evidence="4">UC10</strain>
    </source>
</reference>
<feature type="chain" id="PRO_5013028938" description="DUF4174 domain-containing protein" evidence="2">
    <location>
        <begin position="31"/>
        <end position="156"/>
    </location>
</feature>
<keyword evidence="1 2" id="KW-0732">Signal</keyword>
<evidence type="ECO:0000256" key="1">
    <source>
        <dbReference type="ARBA" id="ARBA00022729"/>
    </source>
</evidence>
<protein>
    <recommendedName>
        <fullName evidence="3">DUF4174 domain-containing protein</fullName>
    </recommendedName>
</protein>
<sequence length="156" mass="17017">MAVKRSILRATVVLTVLLMSAALGSATGMAAELGDYRWERRPLLVFAPAQSDPRLAETLSRIEATRCDFATRDMVLGQVLATGPNTLDGQPVDAEESLRLRTQFSIDASAFSVVLIGKDGGEKLRVTEVPDLQQIYAVIDGMPMRGNEIRANPRRC</sequence>
<dbReference type="AlphaFoldDB" id="A0A1Y5PJ09"/>
<feature type="signal peptide" evidence="2">
    <location>
        <begin position="1"/>
        <end position="30"/>
    </location>
</feature>